<dbReference type="RefSeq" id="WP_161629489.1">
    <property type="nucleotide sequence ID" value="NZ_CAMKVM010000002.1"/>
</dbReference>
<name>A0AAJ1Y9D5_SERFO</name>
<dbReference type="Proteomes" id="UP001224622">
    <property type="component" value="Unassembled WGS sequence"/>
</dbReference>
<proteinExistence type="predicted"/>
<dbReference type="AlphaFoldDB" id="A0AAJ1Y9D5"/>
<evidence type="ECO:0000313" key="1">
    <source>
        <dbReference type="EMBL" id="MDQ9125267.1"/>
    </source>
</evidence>
<gene>
    <name evidence="1" type="ORF">RDT67_02355</name>
</gene>
<dbReference type="EMBL" id="JAVIGA010000001">
    <property type="protein sequence ID" value="MDQ9125267.1"/>
    <property type="molecule type" value="Genomic_DNA"/>
</dbReference>
<sequence length="49" mass="5405">MAINSEASGKDKHQLREALVAGVVHQRDILLFVRLNVGDIFTDSIGEIK</sequence>
<accession>A0AAJ1Y9D5</accession>
<organism evidence="1 2">
    <name type="scientific">Serratia fonticola</name>
    <dbReference type="NCBI Taxonomy" id="47917"/>
    <lineage>
        <taxon>Bacteria</taxon>
        <taxon>Pseudomonadati</taxon>
        <taxon>Pseudomonadota</taxon>
        <taxon>Gammaproteobacteria</taxon>
        <taxon>Enterobacterales</taxon>
        <taxon>Yersiniaceae</taxon>
        <taxon>Serratia</taxon>
    </lineage>
</organism>
<reference evidence="1" key="1">
    <citation type="submission" date="2023-08" db="EMBL/GenBank/DDBJ databases">
        <title>The Comparative Genomic Analysis of Yersiniaceae from Polar Regions.</title>
        <authorList>
            <person name="Goncharov A."/>
            <person name="Aslanov B."/>
            <person name="Kolodzhieva V."/>
            <person name="Azarov D."/>
            <person name="Mochov A."/>
            <person name="Lebedeva E."/>
        </authorList>
    </citation>
    <scope>NUCLEOTIDE SEQUENCE</scope>
    <source>
        <strain evidence="1">Vf</strain>
    </source>
</reference>
<evidence type="ECO:0000313" key="2">
    <source>
        <dbReference type="Proteomes" id="UP001224622"/>
    </source>
</evidence>
<protein>
    <submittedName>
        <fullName evidence="1">Uncharacterized protein</fullName>
    </submittedName>
</protein>
<comment type="caution">
    <text evidence="1">The sequence shown here is derived from an EMBL/GenBank/DDBJ whole genome shotgun (WGS) entry which is preliminary data.</text>
</comment>